<sequence length="105" mass="12130">MLLINHSFSSMSSLNEQFDEEFKLLVQRQMNGSSYVKEASPNQASLLGVSNSIQLSQPIAIDFGRRKSLQLDDIYARQVCLEQDRMDDEYVIDDMDDEEVFKMEL</sequence>
<evidence type="ECO:0000313" key="1">
    <source>
        <dbReference type="EMBL" id="OQS06988.1"/>
    </source>
</evidence>
<name>A0A1W0A9V0_9STRA</name>
<dbReference type="OrthoDB" id="10574143at2759"/>
<keyword evidence="2" id="KW-1185">Reference proteome</keyword>
<accession>A0A1W0A9V0</accession>
<reference evidence="1 2" key="1">
    <citation type="journal article" date="2014" name="Genome Biol. Evol.">
        <title>The secreted proteins of Achlya hypogyna and Thraustotheca clavata identify the ancestral oomycete secretome and reveal gene acquisitions by horizontal gene transfer.</title>
        <authorList>
            <person name="Misner I."/>
            <person name="Blouin N."/>
            <person name="Leonard G."/>
            <person name="Richards T.A."/>
            <person name="Lane C.E."/>
        </authorList>
    </citation>
    <scope>NUCLEOTIDE SEQUENCE [LARGE SCALE GENOMIC DNA]</scope>
    <source>
        <strain evidence="1 2">ATCC 34112</strain>
    </source>
</reference>
<dbReference type="Proteomes" id="UP000243217">
    <property type="component" value="Unassembled WGS sequence"/>
</dbReference>
<organism evidence="1 2">
    <name type="scientific">Thraustotheca clavata</name>
    <dbReference type="NCBI Taxonomy" id="74557"/>
    <lineage>
        <taxon>Eukaryota</taxon>
        <taxon>Sar</taxon>
        <taxon>Stramenopiles</taxon>
        <taxon>Oomycota</taxon>
        <taxon>Saprolegniomycetes</taxon>
        <taxon>Saprolegniales</taxon>
        <taxon>Achlyaceae</taxon>
        <taxon>Thraustotheca</taxon>
    </lineage>
</organism>
<evidence type="ECO:0000313" key="2">
    <source>
        <dbReference type="Proteomes" id="UP000243217"/>
    </source>
</evidence>
<comment type="caution">
    <text evidence="1">The sequence shown here is derived from an EMBL/GenBank/DDBJ whole genome shotgun (WGS) entry which is preliminary data.</text>
</comment>
<protein>
    <submittedName>
        <fullName evidence="1">Uncharacterized protein</fullName>
    </submittedName>
</protein>
<proteinExistence type="predicted"/>
<dbReference type="EMBL" id="JNBS01000286">
    <property type="protein sequence ID" value="OQS06988.1"/>
    <property type="molecule type" value="Genomic_DNA"/>
</dbReference>
<dbReference type="AlphaFoldDB" id="A0A1W0A9V0"/>
<gene>
    <name evidence="1" type="ORF">THRCLA_20248</name>
</gene>